<dbReference type="KEGG" id="bih:BIP78_1117"/>
<dbReference type="EMBL" id="CP034928">
    <property type="protein sequence ID" value="QAA76883.1"/>
    <property type="molecule type" value="Genomic_DNA"/>
</dbReference>
<reference evidence="2" key="1">
    <citation type="submission" date="2018-12" db="EMBL/GenBank/DDBJ databases">
        <title>Complete genome sequence of an uncultured bacterium of the candidate phylum Bipolaricaulota.</title>
        <authorList>
            <person name="Kadnikov V.V."/>
            <person name="Mardanov A.V."/>
            <person name="Beletsky A.V."/>
            <person name="Frank Y.A."/>
            <person name="Karnachuk O.V."/>
            <person name="Ravin N.V."/>
        </authorList>
    </citation>
    <scope>NUCLEOTIDE SEQUENCE [LARGE SCALE GENOMIC DNA]</scope>
</reference>
<dbReference type="AlphaFoldDB" id="A0A410FV21"/>
<evidence type="ECO:0000313" key="1">
    <source>
        <dbReference type="EMBL" id="QAA76883.1"/>
    </source>
</evidence>
<protein>
    <submittedName>
        <fullName evidence="1">Uncharacterized protein</fullName>
    </submittedName>
</protein>
<proteinExistence type="predicted"/>
<dbReference type="Proteomes" id="UP000287233">
    <property type="component" value="Chromosome"/>
</dbReference>
<organism evidence="1 2">
    <name type="scientific">Bipolaricaulis sibiricus</name>
    <dbReference type="NCBI Taxonomy" id="2501609"/>
    <lineage>
        <taxon>Bacteria</taxon>
        <taxon>Candidatus Bipolaricaulota</taxon>
        <taxon>Candidatus Bipolaricaulia</taxon>
        <taxon>Candidatus Bipolaricaulales</taxon>
        <taxon>Candidatus Bipolaricaulaceae</taxon>
        <taxon>Candidatus Bipolaricaulis</taxon>
    </lineage>
</organism>
<name>A0A410FV21_BIPS1</name>
<sequence>MLGLRVRRSALRAVCLAVLDRLRRFRGVVLDAAPAHVL</sequence>
<gene>
    <name evidence="1" type="ORF">BIP78_1117</name>
</gene>
<accession>A0A410FV21</accession>
<evidence type="ECO:0000313" key="2">
    <source>
        <dbReference type="Proteomes" id="UP000287233"/>
    </source>
</evidence>